<dbReference type="OrthoDB" id="37016at2157"/>
<accession>A0A429GWQ5</accession>
<comment type="caution">
    <text evidence="1">The sequence shown here is derived from an EMBL/GenBank/DDBJ whole genome shotgun (WGS) entry which is preliminary data.</text>
</comment>
<dbReference type="EMBL" id="RCOS01000018">
    <property type="protein sequence ID" value="RSN78391.1"/>
    <property type="molecule type" value="Genomic_DNA"/>
</dbReference>
<evidence type="ECO:0000313" key="1">
    <source>
        <dbReference type="EMBL" id="RSN78391.1"/>
    </source>
</evidence>
<name>A0A429GWQ5_9CREN</name>
<organism evidence="1 2">
    <name type="scientific">Candidatus Methanodesulfokora washburnensis</name>
    <dbReference type="NCBI Taxonomy" id="2478471"/>
    <lineage>
        <taxon>Archaea</taxon>
        <taxon>Thermoproteota</taxon>
        <taxon>Candidatus Korarchaeia</taxon>
        <taxon>Candidatus Korarchaeia incertae sedis</taxon>
        <taxon>Candidatus Methanodesulfokora</taxon>
    </lineage>
</organism>
<sequence length="94" mass="11012">MEKAGVEKPELKEEVKEIDPVEKAVDIALRMPRVTIHSPITSAFVRYMKARDPGFDISKFLKGIMERNSDIYRKVIEELRKRKVREVEERLGIK</sequence>
<protein>
    <submittedName>
        <fullName evidence="1">Uncharacterized protein</fullName>
    </submittedName>
</protein>
<dbReference type="RefSeq" id="WP_125670168.1">
    <property type="nucleotide sequence ID" value="NZ_RCOS01000018.1"/>
</dbReference>
<evidence type="ECO:0000313" key="2">
    <source>
        <dbReference type="Proteomes" id="UP000277582"/>
    </source>
</evidence>
<gene>
    <name evidence="1" type="ORF">D6D85_00995</name>
</gene>
<proteinExistence type="predicted"/>
<reference evidence="1 2" key="1">
    <citation type="submission" date="2018-10" db="EMBL/GenBank/DDBJ databases">
        <title>Co-occurring genomic capacity for anaerobic methane metabolism and dissimilatory sulfite reduction discovered in the Korarchaeota.</title>
        <authorList>
            <person name="Mckay L.J."/>
            <person name="Dlakic M."/>
            <person name="Fields M.W."/>
            <person name="Delmont T.O."/>
            <person name="Eren A.M."/>
            <person name="Jay Z.J."/>
            <person name="Klingelsmith K.B."/>
            <person name="Rusch D.B."/>
            <person name="Inskeep W.P."/>
        </authorList>
    </citation>
    <scope>NUCLEOTIDE SEQUENCE [LARGE SCALE GENOMIC DNA]</scope>
    <source>
        <strain evidence="1 2">MDKW</strain>
    </source>
</reference>
<keyword evidence="2" id="KW-1185">Reference proteome</keyword>
<dbReference type="Proteomes" id="UP000277582">
    <property type="component" value="Unassembled WGS sequence"/>
</dbReference>
<dbReference type="AlphaFoldDB" id="A0A429GWQ5"/>